<keyword evidence="2" id="KW-1185">Reference proteome</keyword>
<gene>
    <name evidence="1" type="ORF">E1I69_17090</name>
</gene>
<evidence type="ECO:0000313" key="1">
    <source>
        <dbReference type="EMBL" id="THE10855.1"/>
    </source>
</evidence>
<dbReference type="RefSeq" id="WP_136380779.1">
    <property type="nucleotide sequence ID" value="NZ_SLUB01000038.1"/>
</dbReference>
<reference evidence="1 2" key="1">
    <citation type="journal article" date="2019" name="Indoor Air">
        <title>Impacts of indoor surface finishes on bacterial viability.</title>
        <authorList>
            <person name="Hu J."/>
            <person name="Maamar S.B."/>
            <person name="Glawe A.J."/>
            <person name="Gottel N."/>
            <person name="Gilbert J.A."/>
            <person name="Hartmann E.M."/>
        </authorList>
    </citation>
    <scope>NUCLEOTIDE SEQUENCE [LARGE SCALE GENOMIC DNA]</scope>
    <source>
        <strain evidence="1 2">AF060A6</strain>
    </source>
</reference>
<dbReference type="SUPFAM" id="SSF56059">
    <property type="entry name" value="Glutathione synthetase ATP-binding domain-like"/>
    <property type="match status" value="1"/>
</dbReference>
<evidence type="ECO:0000313" key="2">
    <source>
        <dbReference type="Proteomes" id="UP000306477"/>
    </source>
</evidence>
<dbReference type="STRING" id="1033734.GCA_000285535_01432"/>
<dbReference type="Pfam" id="PF14398">
    <property type="entry name" value="ATPgrasp_YheCD"/>
    <property type="match status" value="1"/>
</dbReference>
<proteinExistence type="predicted"/>
<comment type="caution">
    <text evidence="1">The sequence shown here is derived from an EMBL/GenBank/DDBJ whole genome shotgun (WGS) entry which is preliminary data.</text>
</comment>
<dbReference type="AlphaFoldDB" id="A0A4S3PNX0"/>
<dbReference type="OrthoDB" id="7869153at2"/>
<name>A0A4S3PNX0_9BACI</name>
<dbReference type="InterPro" id="IPR026838">
    <property type="entry name" value="YheC/D"/>
</dbReference>
<organism evidence="1 2">
    <name type="scientific">Bacillus timonensis</name>
    <dbReference type="NCBI Taxonomy" id="1033734"/>
    <lineage>
        <taxon>Bacteria</taxon>
        <taxon>Bacillati</taxon>
        <taxon>Bacillota</taxon>
        <taxon>Bacilli</taxon>
        <taxon>Bacillales</taxon>
        <taxon>Bacillaceae</taxon>
        <taxon>Bacillus</taxon>
    </lineage>
</organism>
<sequence length="452" mass="52100">MRTPLPLKIAQEEKGKVYIPTTIQLKTPIKHILFGTSSCECEVIQVDKQEIKLSEDIFVALKIPYSSTTQVFIHEEHLYMGPLVGIFTAGFSESMIRPIGERTLFFAKLLAQEKAVGAYVFIFGAKHINWEKGTIDGLFLNHNGWETVEVPFPNVVYDRLPNRRTEKHKALREIKQRMQHEYLIPWFNPGFFDKWEIHQLLEGDHRVSTYLPETHKSPTFTLIERMLSKYQHVYIKPANGSLGLGIYQVLFDREAGNYYCRYRDADGKNRLQRFSSIESFINTHFRNRQLEHYIVQQGIHLLRNDHKTIDFRIHTNKDEKGKWQVSVMAGKMAGRGSVTTHLNNGGAVRTLTEIFPDVEECKKVTDSLKQAALSLSEAIDSRQKGHIGELGFDLGIDKNGSVWLFEANSKPGRSIFSHPKLRKFDKLSSRLPLQYAVYLTETTIKKPEEVYK</sequence>
<dbReference type="Gene3D" id="3.30.470.20">
    <property type="entry name" value="ATP-grasp fold, B domain"/>
    <property type="match status" value="1"/>
</dbReference>
<protein>
    <submittedName>
        <fullName evidence="1">YheC/YheD family protein</fullName>
    </submittedName>
</protein>
<accession>A0A4S3PNX0</accession>
<dbReference type="EMBL" id="SLUB01000038">
    <property type="protein sequence ID" value="THE10855.1"/>
    <property type="molecule type" value="Genomic_DNA"/>
</dbReference>
<dbReference type="Proteomes" id="UP000306477">
    <property type="component" value="Unassembled WGS sequence"/>
</dbReference>